<feature type="signal peptide" evidence="7">
    <location>
        <begin position="1"/>
        <end position="34"/>
    </location>
</feature>
<evidence type="ECO:0000256" key="7">
    <source>
        <dbReference type="SAM" id="SignalP"/>
    </source>
</evidence>
<keyword evidence="1" id="KW-1003">Cell membrane</keyword>
<evidence type="ECO:0000256" key="4">
    <source>
        <dbReference type="ARBA" id="ARBA00023139"/>
    </source>
</evidence>
<dbReference type="InterPro" id="IPR006059">
    <property type="entry name" value="SBP"/>
</dbReference>
<dbReference type="Pfam" id="PF01547">
    <property type="entry name" value="SBP_bac_1"/>
    <property type="match status" value="1"/>
</dbReference>
<keyword evidence="5" id="KW-0449">Lipoprotein</keyword>
<evidence type="ECO:0000313" key="9">
    <source>
        <dbReference type="Proteomes" id="UP000730618"/>
    </source>
</evidence>
<evidence type="ECO:0000256" key="6">
    <source>
        <dbReference type="SAM" id="Coils"/>
    </source>
</evidence>
<evidence type="ECO:0000313" key="8">
    <source>
        <dbReference type="EMBL" id="CAG7628295.1"/>
    </source>
</evidence>
<protein>
    <recommendedName>
        <fullName evidence="10">Extracellular solute-binding protein</fullName>
    </recommendedName>
</protein>
<accession>A0ABM8VDP8</accession>
<keyword evidence="6" id="KW-0175">Coiled coil</keyword>
<evidence type="ECO:0000256" key="3">
    <source>
        <dbReference type="ARBA" id="ARBA00023136"/>
    </source>
</evidence>
<reference evidence="8 9" key="1">
    <citation type="submission" date="2021-06" db="EMBL/GenBank/DDBJ databases">
        <authorList>
            <person name="Criscuolo A."/>
        </authorList>
    </citation>
    <scope>NUCLEOTIDE SEQUENCE [LARGE SCALE GENOMIC DNA]</scope>
    <source>
        <strain evidence="9">CIP 111802</strain>
    </source>
</reference>
<evidence type="ECO:0000256" key="1">
    <source>
        <dbReference type="ARBA" id="ARBA00022475"/>
    </source>
</evidence>
<dbReference type="EMBL" id="CAJVCE010000003">
    <property type="protein sequence ID" value="CAG7628295.1"/>
    <property type="molecule type" value="Genomic_DNA"/>
</dbReference>
<evidence type="ECO:0008006" key="10">
    <source>
        <dbReference type="Google" id="ProtNLM"/>
    </source>
</evidence>
<keyword evidence="2 7" id="KW-0732">Signal</keyword>
<evidence type="ECO:0000256" key="2">
    <source>
        <dbReference type="ARBA" id="ARBA00022729"/>
    </source>
</evidence>
<keyword evidence="9" id="KW-1185">Reference proteome</keyword>
<keyword evidence="4" id="KW-0564">Palmitate</keyword>
<feature type="chain" id="PRO_5046727591" description="Extracellular solute-binding protein" evidence="7">
    <location>
        <begin position="35"/>
        <end position="448"/>
    </location>
</feature>
<sequence length="448" mass="49551">MKAFYSDALQLCRCRKRKLALLPLSIGLSLLVLSACSSNEGEGTGVPNSPAPSNEPLTLSVYQYSAKMTDEEFQELVVKPVKLKYPHITLELVREGKGSAPQDLVAADSMPDIIYTGSAGAATIVNLNAALDLNDLIKRTNLDPGKFDPTAIQFIKGYIPNGQMLALPYSLNFSALYYNKDIFDKFGLGYPKDGMMWDEAIELTKKVTRETDGTKFKGLDIDGGYQRFGEQLSLPIVDSKSLRAKLQTDGWKTVLEMYKRIKEIPGNTDEKAAVASFEQDRNLAMLAGLGARLGELEELHNLGKPMNWDMAAMPTFAETPNNAFGISLFLLMVSSKSKHPQEAFQVVKLLLEEPSQIALNKRGRLTSLKDPQLRPYFGEGLNSFKGKNKEAVNKKVPAPLPPITLYDNIARNELNKAVARTVNENVNANTTLREAEEKANQLIETEKK</sequence>
<feature type="coiled-coil region" evidence="6">
    <location>
        <begin position="418"/>
        <end position="445"/>
    </location>
</feature>
<dbReference type="RefSeq" id="WP_218097778.1">
    <property type="nucleotide sequence ID" value="NZ_CAJVCE010000003.1"/>
</dbReference>
<proteinExistence type="predicted"/>
<keyword evidence="3" id="KW-0472">Membrane</keyword>
<dbReference type="PANTHER" id="PTHR43649:SF33">
    <property type="entry name" value="POLYGALACTURONAN_RHAMNOGALACTURONAN-BINDING PROTEIN YTCQ"/>
    <property type="match status" value="1"/>
</dbReference>
<dbReference type="InterPro" id="IPR050490">
    <property type="entry name" value="Bact_solute-bd_prot1"/>
</dbReference>
<dbReference type="Proteomes" id="UP000730618">
    <property type="component" value="Unassembled WGS sequence"/>
</dbReference>
<comment type="caution">
    <text evidence="8">The sequence shown here is derived from an EMBL/GenBank/DDBJ whole genome shotgun (WGS) entry which is preliminary data.</text>
</comment>
<dbReference type="PANTHER" id="PTHR43649">
    <property type="entry name" value="ARABINOSE-BINDING PROTEIN-RELATED"/>
    <property type="match status" value="1"/>
</dbReference>
<organism evidence="8 9">
    <name type="scientific">Paenibacillus allorhizosphaerae</name>
    <dbReference type="NCBI Taxonomy" id="2849866"/>
    <lineage>
        <taxon>Bacteria</taxon>
        <taxon>Bacillati</taxon>
        <taxon>Bacillota</taxon>
        <taxon>Bacilli</taxon>
        <taxon>Bacillales</taxon>
        <taxon>Paenibacillaceae</taxon>
        <taxon>Paenibacillus</taxon>
    </lineage>
</organism>
<name>A0ABM8VDP8_9BACL</name>
<gene>
    <name evidence="8" type="ORF">PAECIP111802_01442</name>
</gene>
<evidence type="ECO:0000256" key="5">
    <source>
        <dbReference type="ARBA" id="ARBA00023288"/>
    </source>
</evidence>